<evidence type="ECO:0000259" key="11">
    <source>
        <dbReference type="PROSITE" id="PS51192"/>
    </source>
</evidence>
<gene>
    <name evidence="13" type="ORF">DHEL01_v200059</name>
</gene>
<evidence type="ECO:0000256" key="4">
    <source>
        <dbReference type="ARBA" id="ARBA00022801"/>
    </source>
</evidence>
<dbReference type="InParanoid" id="A0A2P5IGC3"/>
<keyword evidence="9" id="KW-0175">Coiled coil</keyword>
<dbReference type="GO" id="GO:0005524">
    <property type="term" value="F:ATP binding"/>
    <property type="evidence" value="ECO:0007669"/>
    <property type="project" value="UniProtKB-KW"/>
</dbReference>
<feature type="domain" description="Helicase C-terminal" evidence="12">
    <location>
        <begin position="1195"/>
        <end position="1347"/>
    </location>
</feature>
<dbReference type="STRING" id="158607.A0A2P5IGC3"/>
<dbReference type="OrthoDB" id="2020972at2759"/>
<evidence type="ECO:0000259" key="12">
    <source>
        <dbReference type="PROSITE" id="PS51194"/>
    </source>
</evidence>
<dbReference type="Gene3D" id="3.40.50.10810">
    <property type="entry name" value="Tandem AAA-ATPase domain"/>
    <property type="match status" value="1"/>
</dbReference>
<feature type="compositionally biased region" description="Basic and acidic residues" evidence="10">
    <location>
        <begin position="772"/>
        <end position="783"/>
    </location>
</feature>
<protein>
    <submittedName>
        <fullName evidence="13">SNF2 super family protein</fullName>
    </submittedName>
</protein>
<comment type="subcellular location">
    <subcellularLocation>
        <location evidence="1">Nucleus</location>
    </subcellularLocation>
</comment>
<evidence type="ECO:0000313" key="13">
    <source>
        <dbReference type="EMBL" id="POS81542.1"/>
    </source>
</evidence>
<dbReference type="Pfam" id="PF24580">
    <property type="entry name" value="DUF7607"/>
    <property type="match status" value="1"/>
</dbReference>
<feature type="compositionally biased region" description="Basic and acidic residues" evidence="10">
    <location>
        <begin position="1677"/>
        <end position="1690"/>
    </location>
</feature>
<dbReference type="PROSITE" id="PS51192">
    <property type="entry name" value="HELICASE_ATP_BIND_1"/>
    <property type="match status" value="1"/>
</dbReference>
<dbReference type="SUPFAM" id="SSF52540">
    <property type="entry name" value="P-loop containing nucleoside triphosphate hydrolases"/>
    <property type="match status" value="2"/>
</dbReference>
<reference evidence="13" key="1">
    <citation type="submission" date="2017-09" db="EMBL/GenBank/DDBJ databases">
        <title>Polyketide synthases of a Diaporthe helianthi virulent isolate.</title>
        <authorList>
            <person name="Baroncelli R."/>
        </authorList>
    </citation>
    <scope>NUCLEOTIDE SEQUENCE [LARGE SCALE GENOMIC DNA]</scope>
    <source>
        <strain evidence="13">7/96</strain>
    </source>
</reference>
<feature type="compositionally biased region" description="Basic and acidic residues" evidence="10">
    <location>
        <begin position="1149"/>
        <end position="1165"/>
    </location>
</feature>
<dbReference type="SMART" id="SM00490">
    <property type="entry name" value="HELICc"/>
    <property type="match status" value="1"/>
</dbReference>
<dbReference type="Proteomes" id="UP000094444">
    <property type="component" value="Unassembled WGS sequence"/>
</dbReference>
<feature type="region of interest" description="Disordered" evidence="10">
    <location>
        <begin position="485"/>
        <end position="538"/>
    </location>
</feature>
<dbReference type="InterPro" id="IPR001650">
    <property type="entry name" value="Helicase_C-like"/>
</dbReference>
<evidence type="ECO:0000256" key="6">
    <source>
        <dbReference type="ARBA" id="ARBA00022840"/>
    </source>
</evidence>
<sequence length="1707" mass="190846">MAGPKGDDPFDWEIDRVVQELCTTDRSWIPTPRFRLPDPATLAEKLREGEYDGETLLATPQDDLWRDLGITKAKFKVTLRHAIGQFISRSPKYKKYLASVKDQDVDSEVEVGTAEPHHQAFTPMSDTSVPALAPARGTAEPIETVETSVEAPRIDEHPDEPPKKKAKRLEVSAMTTTDRPSNPDQHFHVAPIPTELDTISYSLKDMAPVSPQREAAVAPPGAFEMDFDQWESSPGAYWGSGKLPSSGIIESPTSRDDDVNFGWGSPRPIGRAKKKYVADRLKAYLRRPKQEVDDANEILPLYGQSDDEEYGSELEKLIEEEEKEEAEAESTSGLDESEMDRILQQMVDACTARWHEQHLPKEKHKAFKMWDDARRHGTRGSTVKAMSEELWKGRSRLEKTLEQMKDNQYKTDSELRGMSDFLQPDVDKIEHIKWIISVLNSPLAPERVIRRPTQRKPKTKRTDEIDLWSEDELQEEMRDFIVEDPYEDATPRGEPVSTQDSGADSRELPLPDDPLNASRSFGSGTTGDDIDIHDLTQIDDSPLGSRSVMIDLVTPTKPKRKPFTPTGSTKRTARVASQFLEQLPLSDPKAVANKGSFHWEERRDIERLILTLLYNSQPARQDDIFQSVLFLQKEENAVESFRQEYIDFICNYPTDPSALVKGSREKNRYDTAALLTRLFAIYLNKYSNSKFSTFAGKAGEALIGQVKAGMRYLAEFWSLLTTLAPYFGYTQDKDGLAPNDGEPASEGSAASSEPEETVAGSSQNVRAREKRRQREQEQRRMHLREQVHASLLLPSEKTRLIINESKLEGQNLVYVHDHIAGRIKDHQIDGVRFMWDQILSDAKQGCLLAHAMGLGKTMQVVTLLTAIQEAANSEDPKVSCQIPDHLKVSRILILCPAGLLQNWVEELMKWAPVGLLGSILEVSADLSEDERSDRVQYWANEGGVLVIGYTMFTQISKRLDLEPLILESPSIVIGDEAHLLKNEHSKRSSIASRFKTHTRIALTGSPLANNVDEYYAMIQWVAPGFLGHKQWFNSEYSRPIATGLYENSSRAEKTKAKIRLAALTKLVAPKVHRRTIATLKDSLQPKTEYIVYLDIRSVQRTVYQSYLTVAREAAGGEHPTLMWALTRNLGLLLAHPSILEMSLKKKLEESTDSKQGGSKENKEDPIAPLPPHVITTTLNMLTAQPAYGDLSSSFKMLALFKIVEETTKLGENILVFSQSIPSLNFIEKVCRQRRLAYKRLDGKTDVNKRQKQVKEFNEGTGQVYLISTTAGGVGLNIYGANRVVIFDFQHNPVHEQQAIGRAYRIGQTKPVIVYWLICDGTYEKTLHNQQVFKNQLASRVVDKKNPLPKASSMRQYFTEPRQVEHQDEATAAYLGQDNILDHLLMSNEIREGISSISTTETFEEEDTQKLEAEEIALADQLVQQQISRRNNPAEETPMGIPNLPELSEQMAPVGPVLPSFTVPMGRPQHASPQLDVFTSGRNDLAPLALLRDDPFTDSGPRHQQVIAGAQSPAGHPTEPSITPATMNTAQSGSAPMTATNFGRPPLQPQDVLPVAIGGSHTASRETMEPIGMDMKKARPADHGMGEFRNELTRQATANLLPRIPATVERINQHIKGGGFVRGSIWSKLKALVLGRRDRADRIIIGGVSAQTLATAGNPKVALEDLLDGRSSVPAPRPQDDRRMKDPDVGHHLNFSTPEIATTFSESG</sequence>
<keyword evidence="7" id="KW-0238">DNA-binding</keyword>
<evidence type="ECO:0000256" key="1">
    <source>
        <dbReference type="ARBA" id="ARBA00004123"/>
    </source>
</evidence>
<organism evidence="13 14">
    <name type="scientific">Diaporthe helianthi</name>
    <dbReference type="NCBI Taxonomy" id="158607"/>
    <lineage>
        <taxon>Eukaryota</taxon>
        <taxon>Fungi</taxon>
        <taxon>Dikarya</taxon>
        <taxon>Ascomycota</taxon>
        <taxon>Pezizomycotina</taxon>
        <taxon>Sordariomycetes</taxon>
        <taxon>Sordariomycetidae</taxon>
        <taxon>Diaporthales</taxon>
        <taxon>Diaporthaceae</taxon>
        <taxon>Diaporthe</taxon>
    </lineage>
</organism>
<keyword evidence="8" id="KW-0539">Nucleus</keyword>
<dbReference type="Pfam" id="PF00271">
    <property type="entry name" value="Helicase_C"/>
    <property type="match status" value="1"/>
</dbReference>
<dbReference type="Gene3D" id="3.40.50.300">
    <property type="entry name" value="P-loop containing nucleotide triphosphate hydrolases"/>
    <property type="match status" value="1"/>
</dbReference>
<dbReference type="InterPro" id="IPR049730">
    <property type="entry name" value="SNF2/RAD54-like_C"/>
</dbReference>
<dbReference type="SMART" id="SM00487">
    <property type="entry name" value="DEXDc"/>
    <property type="match status" value="1"/>
</dbReference>
<name>A0A2P5IGC3_DIAHE</name>
<dbReference type="Pfam" id="PF00176">
    <property type="entry name" value="SNF2-rel_dom"/>
    <property type="match status" value="1"/>
</dbReference>
<accession>A0A2P5IGC3</accession>
<dbReference type="GO" id="GO:0005634">
    <property type="term" value="C:nucleus"/>
    <property type="evidence" value="ECO:0007669"/>
    <property type="project" value="UniProtKB-SubCell"/>
</dbReference>
<feature type="domain" description="Helicase ATP-binding" evidence="11">
    <location>
        <begin position="837"/>
        <end position="1024"/>
    </location>
</feature>
<keyword evidence="4" id="KW-0378">Hydrolase</keyword>
<feature type="coiled-coil region" evidence="9">
    <location>
        <begin position="307"/>
        <end position="334"/>
    </location>
</feature>
<dbReference type="InterPro" id="IPR044574">
    <property type="entry name" value="ARIP4-like"/>
</dbReference>
<keyword evidence="6" id="KW-0067">ATP-binding</keyword>
<dbReference type="InterPro" id="IPR014001">
    <property type="entry name" value="Helicase_ATP-bd"/>
</dbReference>
<dbReference type="PANTHER" id="PTHR45797:SF1">
    <property type="entry name" value="HELICASE ARIP4"/>
    <property type="match status" value="1"/>
</dbReference>
<dbReference type="CDD" id="cd18793">
    <property type="entry name" value="SF2_C_SNF"/>
    <property type="match status" value="1"/>
</dbReference>
<dbReference type="GO" id="GO:0003677">
    <property type="term" value="F:DNA binding"/>
    <property type="evidence" value="ECO:0007669"/>
    <property type="project" value="UniProtKB-KW"/>
</dbReference>
<dbReference type="GO" id="GO:0004386">
    <property type="term" value="F:helicase activity"/>
    <property type="evidence" value="ECO:0007669"/>
    <property type="project" value="UniProtKB-KW"/>
</dbReference>
<comment type="caution">
    <text evidence="13">The sequence shown here is derived from an EMBL/GenBank/DDBJ whole genome shotgun (WGS) entry which is preliminary data.</text>
</comment>
<keyword evidence="3" id="KW-0547">Nucleotide-binding</keyword>
<comment type="similarity">
    <text evidence="2">Belongs to the SNF2/RAD54 helicase family.</text>
</comment>
<feature type="region of interest" description="Disordered" evidence="10">
    <location>
        <begin position="1149"/>
        <end position="1169"/>
    </location>
</feature>
<evidence type="ECO:0000256" key="2">
    <source>
        <dbReference type="ARBA" id="ARBA00007025"/>
    </source>
</evidence>
<dbReference type="PROSITE" id="PS51194">
    <property type="entry name" value="HELICASE_CTER"/>
    <property type="match status" value="1"/>
</dbReference>
<dbReference type="GO" id="GO:0016887">
    <property type="term" value="F:ATP hydrolysis activity"/>
    <property type="evidence" value="ECO:0007669"/>
    <property type="project" value="InterPro"/>
</dbReference>
<evidence type="ECO:0000256" key="5">
    <source>
        <dbReference type="ARBA" id="ARBA00022806"/>
    </source>
</evidence>
<evidence type="ECO:0000256" key="8">
    <source>
        <dbReference type="ARBA" id="ARBA00023242"/>
    </source>
</evidence>
<evidence type="ECO:0000256" key="9">
    <source>
        <dbReference type="SAM" id="Coils"/>
    </source>
</evidence>
<dbReference type="InterPro" id="IPR027417">
    <property type="entry name" value="P-loop_NTPase"/>
</dbReference>
<dbReference type="PANTHER" id="PTHR45797">
    <property type="entry name" value="RAD54-LIKE"/>
    <property type="match status" value="1"/>
</dbReference>
<evidence type="ECO:0000313" key="14">
    <source>
        <dbReference type="Proteomes" id="UP000094444"/>
    </source>
</evidence>
<feature type="region of interest" description="Disordered" evidence="10">
    <location>
        <begin position="734"/>
        <end position="783"/>
    </location>
</feature>
<evidence type="ECO:0000256" key="10">
    <source>
        <dbReference type="SAM" id="MobiDB-lite"/>
    </source>
</evidence>
<dbReference type="InterPro" id="IPR038718">
    <property type="entry name" value="SNF2-like_sf"/>
</dbReference>
<feature type="compositionally biased region" description="Low complexity" evidence="10">
    <location>
        <begin position="741"/>
        <end position="752"/>
    </location>
</feature>
<feature type="region of interest" description="Disordered" evidence="10">
    <location>
        <begin position="1668"/>
        <end position="1694"/>
    </location>
</feature>
<feature type="compositionally biased region" description="Polar residues" evidence="10">
    <location>
        <begin position="1519"/>
        <end position="1535"/>
    </location>
</feature>
<dbReference type="InterPro" id="IPR056026">
    <property type="entry name" value="DUF7607"/>
</dbReference>
<dbReference type="EMBL" id="MAVT02000002">
    <property type="protein sequence ID" value="POS81542.1"/>
    <property type="molecule type" value="Genomic_DNA"/>
</dbReference>
<keyword evidence="14" id="KW-1185">Reference proteome</keyword>
<feature type="region of interest" description="Disordered" evidence="10">
    <location>
        <begin position="1509"/>
        <end position="1535"/>
    </location>
</feature>
<proteinExistence type="inferred from homology"/>
<keyword evidence="5" id="KW-0347">Helicase</keyword>
<evidence type="ECO:0000256" key="3">
    <source>
        <dbReference type="ARBA" id="ARBA00022741"/>
    </source>
</evidence>
<evidence type="ECO:0000256" key="7">
    <source>
        <dbReference type="ARBA" id="ARBA00023125"/>
    </source>
</evidence>
<dbReference type="InterPro" id="IPR000330">
    <property type="entry name" value="SNF2_N"/>
</dbReference>